<dbReference type="EMBL" id="PFUA01000051">
    <property type="protein sequence ID" value="PJB50059.1"/>
    <property type="molecule type" value="Genomic_DNA"/>
</dbReference>
<comment type="function">
    <text evidence="6">Forms membrane-associated dynamic filaments that are essential for cell shape determination. Acts by regulating cell wall synthesis and cell elongation, and thus cell shape. A feedback loop between cell geometry and MreB localization may maintain elongated cell shape by targeting cell wall growth to regions of negative cell wall curvature.</text>
</comment>
<dbReference type="InterPro" id="IPR043129">
    <property type="entry name" value="ATPase_NBD"/>
</dbReference>
<gene>
    <name evidence="6" type="primary">mreB</name>
    <name evidence="7" type="ORF">CO102_02155</name>
</gene>
<dbReference type="Proteomes" id="UP000228770">
    <property type="component" value="Unassembled WGS sequence"/>
</dbReference>
<dbReference type="PANTHER" id="PTHR42749">
    <property type="entry name" value="CELL SHAPE-DETERMINING PROTEIN MREB"/>
    <property type="match status" value="1"/>
</dbReference>
<dbReference type="Gene3D" id="3.30.420.40">
    <property type="match status" value="3"/>
</dbReference>
<evidence type="ECO:0000256" key="5">
    <source>
        <dbReference type="ARBA" id="ARBA00023458"/>
    </source>
</evidence>
<dbReference type="GO" id="GO:0008360">
    <property type="term" value="P:regulation of cell shape"/>
    <property type="evidence" value="ECO:0007669"/>
    <property type="project" value="UniProtKB-UniRule"/>
</dbReference>
<comment type="caution">
    <text evidence="6">Lacks conserved residue(s) required for the propagation of feature annotation.</text>
</comment>
<evidence type="ECO:0000256" key="6">
    <source>
        <dbReference type="HAMAP-Rule" id="MF_02207"/>
    </source>
</evidence>
<dbReference type="PANTHER" id="PTHR42749:SF1">
    <property type="entry name" value="CELL SHAPE-DETERMINING PROTEIN MREB"/>
    <property type="match status" value="1"/>
</dbReference>
<dbReference type="NCBIfam" id="TIGR00904">
    <property type="entry name" value="mreB"/>
    <property type="match status" value="1"/>
</dbReference>
<sequence length="337" mass="36196">MFIRQLGIDLGTANTLVFAPKQGVIIQEPTVVAVTKPGNRVLAIGVEAKEMIGKTPADITVYRPMRDGVIADYRVTQAILRYFIQKACGFWKFFKPEILVSVPAGSTSTEQKAVIDAAREAGARSTYVVKEPILAAIGAGIPINSPVGNMVVNIGGGTSEIAVISLGGIVSWSSIRVAGDRMDQAILDFLKKKYNLAIGEKTAEEVKIKVGSAMPLTEKEKMTIQIRGQDIIEGLPKNIEITSNDVAEAIGPQLKEIVQAIKNVLRDTPPELSADIIDRGMILAGGGSQLRNLDALIFKATGVPAYVADEAMFCVAKGTGIILDNIEIYKRSVQSFR</sequence>
<evidence type="ECO:0000256" key="3">
    <source>
        <dbReference type="ARBA" id="ARBA00022840"/>
    </source>
</evidence>
<evidence type="ECO:0000256" key="2">
    <source>
        <dbReference type="ARBA" id="ARBA00022741"/>
    </source>
</evidence>
<dbReference type="InterPro" id="IPR004753">
    <property type="entry name" value="MreB"/>
</dbReference>
<comment type="subunit">
    <text evidence="6">Forms polymers.</text>
</comment>
<dbReference type="HAMAP" id="MF_02207">
    <property type="entry name" value="MreB"/>
    <property type="match status" value="1"/>
</dbReference>
<dbReference type="SUPFAM" id="SSF53067">
    <property type="entry name" value="Actin-like ATPase domain"/>
    <property type="match status" value="2"/>
</dbReference>
<feature type="binding site" evidence="6">
    <location>
        <begin position="204"/>
        <end position="207"/>
    </location>
    <ligand>
        <name>ATP</name>
        <dbReference type="ChEBI" id="CHEBI:30616"/>
    </ligand>
</feature>
<evidence type="ECO:0000256" key="4">
    <source>
        <dbReference type="ARBA" id="ARBA00022960"/>
    </source>
</evidence>
<dbReference type="GO" id="GO:0000902">
    <property type="term" value="P:cell morphogenesis"/>
    <property type="evidence" value="ECO:0007669"/>
    <property type="project" value="InterPro"/>
</dbReference>
<keyword evidence="3 6" id="KW-0067">ATP-binding</keyword>
<comment type="subcellular location">
    <subcellularLocation>
        <location evidence="6">Cytoplasm</location>
    </subcellularLocation>
    <text evidence="6">Membrane-associated.</text>
</comment>
<dbReference type="PRINTS" id="PR01652">
    <property type="entry name" value="SHAPEPROTEIN"/>
</dbReference>
<evidence type="ECO:0000256" key="1">
    <source>
        <dbReference type="ARBA" id="ARBA00022490"/>
    </source>
</evidence>
<accession>A0A2M8C1T0</accession>
<feature type="binding site" evidence="6">
    <location>
        <begin position="156"/>
        <end position="158"/>
    </location>
    <ligand>
        <name>ATP</name>
        <dbReference type="ChEBI" id="CHEBI:30616"/>
    </ligand>
</feature>
<dbReference type="Pfam" id="PF06723">
    <property type="entry name" value="MreB_Mbl"/>
    <property type="match status" value="1"/>
</dbReference>
<dbReference type="AlphaFoldDB" id="A0A2M8C1T0"/>
<name>A0A2M8C1T0_9BACT</name>
<keyword evidence="1 6" id="KW-0963">Cytoplasm</keyword>
<keyword evidence="4 6" id="KW-0133">Cell shape</keyword>
<dbReference type="GO" id="GO:0005737">
    <property type="term" value="C:cytoplasm"/>
    <property type="evidence" value="ECO:0007669"/>
    <property type="project" value="UniProtKB-SubCell"/>
</dbReference>
<dbReference type="InterPro" id="IPR056546">
    <property type="entry name" value="MreB_MamK-like"/>
</dbReference>
<evidence type="ECO:0000313" key="7">
    <source>
        <dbReference type="EMBL" id="PJB50059.1"/>
    </source>
</evidence>
<dbReference type="NCBIfam" id="NF010539">
    <property type="entry name" value="PRK13927.1"/>
    <property type="match status" value="1"/>
</dbReference>
<dbReference type="GO" id="GO:0005524">
    <property type="term" value="F:ATP binding"/>
    <property type="evidence" value="ECO:0007669"/>
    <property type="project" value="UniProtKB-KW"/>
</dbReference>
<organism evidence="7 8">
    <name type="scientific">Candidatus Brennerbacteria bacterium CG_4_9_14_3_um_filter_43_9</name>
    <dbReference type="NCBI Taxonomy" id="1974522"/>
    <lineage>
        <taxon>Bacteria</taxon>
        <taxon>Candidatus Brenneribacteriota</taxon>
    </lineage>
</organism>
<proteinExistence type="inferred from homology"/>
<comment type="similarity">
    <text evidence="5 6">Belongs to the FtsA/MreB family.</text>
</comment>
<feature type="binding site" evidence="6">
    <location>
        <begin position="12"/>
        <end position="14"/>
    </location>
    <ligand>
        <name>ATP</name>
        <dbReference type="ChEBI" id="CHEBI:30616"/>
    </ligand>
</feature>
<protein>
    <recommendedName>
        <fullName evidence="6">Cell shape-determining protein MreB</fullName>
    </recommendedName>
</protein>
<evidence type="ECO:0000313" key="8">
    <source>
        <dbReference type="Proteomes" id="UP000228770"/>
    </source>
</evidence>
<keyword evidence="2 6" id="KW-0547">Nucleotide-binding</keyword>
<dbReference type="CDD" id="cd10225">
    <property type="entry name" value="ASKHA_NBD_MreB-like"/>
    <property type="match status" value="1"/>
</dbReference>
<comment type="caution">
    <text evidence="7">The sequence shown here is derived from an EMBL/GenBank/DDBJ whole genome shotgun (WGS) entry which is preliminary data.</text>
</comment>
<reference evidence="8" key="1">
    <citation type="submission" date="2017-09" db="EMBL/GenBank/DDBJ databases">
        <title>Depth-based differentiation of microbial function through sediment-hosted aquifers and enrichment of novel symbionts in the deep terrestrial subsurface.</title>
        <authorList>
            <person name="Probst A.J."/>
            <person name="Ladd B."/>
            <person name="Jarett J.K."/>
            <person name="Geller-Mcgrath D.E."/>
            <person name="Sieber C.M.K."/>
            <person name="Emerson J.B."/>
            <person name="Anantharaman K."/>
            <person name="Thomas B.C."/>
            <person name="Malmstrom R."/>
            <person name="Stieglmeier M."/>
            <person name="Klingl A."/>
            <person name="Woyke T."/>
            <person name="Ryan C.M."/>
            <person name="Banfield J.F."/>
        </authorList>
    </citation>
    <scope>NUCLEOTIDE SEQUENCE [LARGE SCALE GENOMIC DNA]</scope>
</reference>